<dbReference type="PANTHER" id="PTHR12027">
    <property type="entry name" value="WNT RELATED"/>
    <property type="match status" value="1"/>
</dbReference>
<dbReference type="Proteomes" id="UP001208570">
    <property type="component" value="Unassembled WGS sequence"/>
</dbReference>
<accession>A0AAD9MRC9</accession>
<keyword evidence="3 9" id="KW-0217">Developmental protein</keyword>
<gene>
    <name evidence="10" type="ORF">LSH36_1129g00039</name>
</gene>
<keyword evidence="8" id="KW-0449">Lipoprotein</keyword>
<dbReference type="AlphaFoldDB" id="A0AAD9MRC9"/>
<evidence type="ECO:0000256" key="6">
    <source>
        <dbReference type="ARBA" id="ARBA00022687"/>
    </source>
</evidence>
<dbReference type="GO" id="GO:0005125">
    <property type="term" value="F:cytokine activity"/>
    <property type="evidence" value="ECO:0007669"/>
    <property type="project" value="TreeGrafter"/>
</dbReference>
<name>A0AAD9MRC9_9ANNE</name>
<keyword evidence="4" id="KW-0964">Secreted</keyword>
<evidence type="ECO:0000256" key="3">
    <source>
        <dbReference type="ARBA" id="ARBA00022473"/>
    </source>
</evidence>
<dbReference type="GO" id="GO:0005615">
    <property type="term" value="C:extracellular space"/>
    <property type="evidence" value="ECO:0007669"/>
    <property type="project" value="TreeGrafter"/>
</dbReference>
<reference evidence="10" key="1">
    <citation type="journal article" date="2023" name="Mol. Biol. Evol.">
        <title>Third-Generation Sequencing Reveals the Adaptive Role of the Epigenome in Three Deep-Sea Polychaetes.</title>
        <authorList>
            <person name="Perez M."/>
            <person name="Aroh O."/>
            <person name="Sun Y."/>
            <person name="Lan Y."/>
            <person name="Juniper S.K."/>
            <person name="Young C.R."/>
            <person name="Angers B."/>
            <person name="Qian P.Y."/>
        </authorList>
    </citation>
    <scope>NUCLEOTIDE SEQUENCE</scope>
    <source>
        <strain evidence="10">P08H-3</strain>
    </source>
</reference>
<evidence type="ECO:0000313" key="11">
    <source>
        <dbReference type="Proteomes" id="UP001208570"/>
    </source>
</evidence>
<keyword evidence="6 9" id="KW-0879">Wnt signaling pathway</keyword>
<keyword evidence="5" id="KW-0272">Extracellular matrix</keyword>
<comment type="similarity">
    <text evidence="2 9">Belongs to the Wnt family.</text>
</comment>
<keyword evidence="11" id="KW-1185">Reference proteome</keyword>
<evidence type="ECO:0000256" key="7">
    <source>
        <dbReference type="ARBA" id="ARBA00023157"/>
    </source>
</evidence>
<feature type="non-terminal residue" evidence="10">
    <location>
        <position position="80"/>
    </location>
</feature>
<evidence type="ECO:0000256" key="8">
    <source>
        <dbReference type="ARBA" id="ARBA00023288"/>
    </source>
</evidence>
<evidence type="ECO:0000256" key="9">
    <source>
        <dbReference type="RuleBase" id="RU003500"/>
    </source>
</evidence>
<protein>
    <recommendedName>
        <fullName evidence="9">Protein Wnt</fullName>
    </recommendedName>
</protein>
<dbReference type="GO" id="GO:0060070">
    <property type="term" value="P:canonical Wnt signaling pathway"/>
    <property type="evidence" value="ECO:0007669"/>
    <property type="project" value="TreeGrafter"/>
</dbReference>
<evidence type="ECO:0000256" key="4">
    <source>
        <dbReference type="ARBA" id="ARBA00022525"/>
    </source>
</evidence>
<sequence length="80" mass="9171">MSDNFFSPETSIYINPSLQPLTRKQRRLVTKNPGSIMAIARSAKMAVEECQLQFKNRRWNCPVFDGDHGRSVFGKILRKG</sequence>
<comment type="function">
    <text evidence="9">Ligand for members of the frizzled family of seven transmembrane receptors.</text>
</comment>
<comment type="subcellular location">
    <subcellularLocation>
        <location evidence="1 9">Secreted</location>
        <location evidence="1 9">Extracellular space</location>
        <location evidence="1 9">Extracellular matrix</location>
    </subcellularLocation>
</comment>
<evidence type="ECO:0000313" key="10">
    <source>
        <dbReference type="EMBL" id="KAK2141278.1"/>
    </source>
</evidence>
<dbReference type="InterPro" id="IPR005817">
    <property type="entry name" value="Wnt"/>
</dbReference>
<comment type="caution">
    <text evidence="10">The sequence shown here is derived from an EMBL/GenBank/DDBJ whole genome shotgun (WGS) entry which is preliminary data.</text>
</comment>
<dbReference type="PANTHER" id="PTHR12027:SF91">
    <property type="entry name" value="PROTO-ONCOGENE WNT-1"/>
    <property type="match status" value="1"/>
</dbReference>
<proteinExistence type="inferred from homology"/>
<keyword evidence="7" id="KW-1015">Disulfide bond</keyword>
<dbReference type="Pfam" id="PF00110">
    <property type="entry name" value="wnt"/>
    <property type="match status" value="1"/>
</dbReference>
<dbReference type="GO" id="GO:0030182">
    <property type="term" value="P:neuron differentiation"/>
    <property type="evidence" value="ECO:0007669"/>
    <property type="project" value="TreeGrafter"/>
</dbReference>
<dbReference type="GO" id="GO:0005109">
    <property type="term" value="F:frizzled binding"/>
    <property type="evidence" value="ECO:0007669"/>
    <property type="project" value="TreeGrafter"/>
</dbReference>
<evidence type="ECO:0000256" key="5">
    <source>
        <dbReference type="ARBA" id="ARBA00022530"/>
    </source>
</evidence>
<dbReference type="GO" id="GO:0045165">
    <property type="term" value="P:cell fate commitment"/>
    <property type="evidence" value="ECO:0007669"/>
    <property type="project" value="TreeGrafter"/>
</dbReference>
<evidence type="ECO:0000256" key="1">
    <source>
        <dbReference type="ARBA" id="ARBA00004498"/>
    </source>
</evidence>
<evidence type="ECO:0000256" key="2">
    <source>
        <dbReference type="ARBA" id="ARBA00005683"/>
    </source>
</evidence>
<organism evidence="10 11">
    <name type="scientific">Paralvinella palmiformis</name>
    <dbReference type="NCBI Taxonomy" id="53620"/>
    <lineage>
        <taxon>Eukaryota</taxon>
        <taxon>Metazoa</taxon>
        <taxon>Spiralia</taxon>
        <taxon>Lophotrochozoa</taxon>
        <taxon>Annelida</taxon>
        <taxon>Polychaeta</taxon>
        <taxon>Sedentaria</taxon>
        <taxon>Canalipalpata</taxon>
        <taxon>Terebellida</taxon>
        <taxon>Terebelliformia</taxon>
        <taxon>Alvinellidae</taxon>
        <taxon>Paralvinella</taxon>
    </lineage>
</organism>
<dbReference type="EMBL" id="JAODUP010001129">
    <property type="protein sequence ID" value="KAK2141278.1"/>
    <property type="molecule type" value="Genomic_DNA"/>
</dbReference>